<protein>
    <submittedName>
        <fullName evidence="3">Gfo/Idh/MocA family oxidoreductase</fullName>
    </submittedName>
</protein>
<sequence>MKKLRIGMVGAGNIANVHLNAYQTLDNVEIAAICDINAERLNETADLFNIEKKYATEAEMLANEQLDAADVCVWNCNHAKCTIDALDAGLHVLCEKPMAYSVKEAEEMLEASKRNNKLLMIGFVLRFDPESGIAKDFVDNGYLGDIYYSKATYLRRHGSPGGWFSNKELSGGGPVIDLGVHVIDLTRQLMGNPKPISVFASTSDRLKDRKYLKTNVGWIPKDAKPDDPFNVEDFAVAMIKYEDGKTTLLETSYSLNGEQTTKKELFGTKGGIKIDADGMKIYTEWNNFLADVTPHTENYKFGKEMFTAEMEHFVDCALNGTPCKAPAEDGVVIMKILEAIYESARTGHEVLLK</sequence>
<dbReference type="Proteomes" id="UP000611762">
    <property type="component" value="Unassembled WGS sequence"/>
</dbReference>
<dbReference type="SUPFAM" id="SSF51735">
    <property type="entry name" value="NAD(P)-binding Rossmann-fold domains"/>
    <property type="match status" value="1"/>
</dbReference>
<evidence type="ECO:0000313" key="3">
    <source>
        <dbReference type="EMBL" id="MBC8539436.1"/>
    </source>
</evidence>
<keyword evidence="4" id="KW-1185">Reference proteome</keyword>
<evidence type="ECO:0000259" key="1">
    <source>
        <dbReference type="Pfam" id="PF01408"/>
    </source>
</evidence>
<dbReference type="RefSeq" id="WP_249310541.1">
    <property type="nucleotide sequence ID" value="NZ_JACRSU010000001.1"/>
</dbReference>
<dbReference type="InterPro" id="IPR055170">
    <property type="entry name" value="GFO_IDH_MocA-like_dom"/>
</dbReference>
<name>A0A926HY50_9FIRM</name>
<feature type="domain" description="Gfo/Idh/MocA-like oxidoreductase N-terminal" evidence="1">
    <location>
        <begin position="4"/>
        <end position="123"/>
    </location>
</feature>
<dbReference type="GO" id="GO:0000166">
    <property type="term" value="F:nucleotide binding"/>
    <property type="evidence" value="ECO:0007669"/>
    <property type="project" value="InterPro"/>
</dbReference>
<comment type="caution">
    <text evidence="3">The sequence shown here is derived from an EMBL/GenBank/DDBJ whole genome shotgun (WGS) entry which is preliminary data.</text>
</comment>
<dbReference type="InterPro" id="IPR036291">
    <property type="entry name" value="NAD(P)-bd_dom_sf"/>
</dbReference>
<evidence type="ECO:0000313" key="4">
    <source>
        <dbReference type="Proteomes" id="UP000611762"/>
    </source>
</evidence>
<dbReference type="Gene3D" id="3.40.50.720">
    <property type="entry name" value="NAD(P)-binding Rossmann-like Domain"/>
    <property type="match status" value="1"/>
</dbReference>
<organism evidence="3 4">
    <name type="scientific">Congzhengia minquanensis</name>
    <dbReference type="NCBI Taxonomy" id="2763657"/>
    <lineage>
        <taxon>Bacteria</taxon>
        <taxon>Bacillati</taxon>
        <taxon>Bacillota</taxon>
        <taxon>Clostridia</taxon>
        <taxon>Eubacteriales</taxon>
        <taxon>Oscillospiraceae</taxon>
        <taxon>Congzhengia</taxon>
    </lineage>
</organism>
<feature type="domain" description="GFO/IDH/MocA-like oxidoreductase" evidence="2">
    <location>
        <begin position="134"/>
        <end position="272"/>
    </location>
</feature>
<gene>
    <name evidence="3" type="ORF">H8698_00405</name>
</gene>
<dbReference type="AlphaFoldDB" id="A0A926HY50"/>
<reference evidence="3" key="1">
    <citation type="submission" date="2020-08" db="EMBL/GenBank/DDBJ databases">
        <title>Genome public.</title>
        <authorList>
            <person name="Liu C."/>
            <person name="Sun Q."/>
        </authorList>
    </citation>
    <scope>NUCLEOTIDE SEQUENCE</scope>
    <source>
        <strain evidence="3">H8</strain>
    </source>
</reference>
<dbReference type="PANTHER" id="PTHR43249">
    <property type="entry name" value="UDP-N-ACETYL-2-AMINO-2-DEOXY-D-GLUCURONATE OXIDASE"/>
    <property type="match status" value="1"/>
</dbReference>
<proteinExistence type="predicted"/>
<evidence type="ECO:0000259" key="2">
    <source>
        <dbReference type="Pfam" id="PF22725"/>
    </source>
</evidence>
<accession>A0A926HY50</accession>
<dbReference type="PANTHER" id="PTHR43249:SF1">
    <property type="entry name" value="D-GLUCOSIDE 3-DEHYDROGENASE"/>
    <property type="match status" value="1"/>
</dbReference>
<dbReference type="Pfam" id="PF22725">
    <property type="entry name" value="GFO_IDH_MocA_C3"/>
    <property type="match status" value="1"/>
</dbReference>
<dbReference type="Pfam" id="PF01408">
    <property type="entry name" value="GFO_IDH_MocA"/>
    <property type="match status" value="1"/>
</dbReference>
<dbReference type="InterPro" id="IPR052515">
    <property type="entry name" value="Gfo/Idh/MocA_Oxidoreductase"/>
</dbReference>
<dbReference type="Gene3D" id="3.30.360.10">
    <property type="entry name" value="Dihydrodipicolinate Reductase, domain 2"/>
    <property type="match status" value="1"/>
</dbReference>
<dbReference type="SUPFAM" id="SSF55347">
    <property type="entry name" value="Glyceraldehyde-3-phosphate dehydrogenase-like, C-terminal domain"/>
    <property type="match status" value="1"/>
</dbReference>
<dbReference type="InterPro" id="IPR000683">
    <property type="entry name" value="Gfo/Idh/MocA-like_OxRdtase_N"/>
</dbReference>
<dbReference type="EMBL" id="JACRSU010000001">
    <property type="protein sequence ID" value="MBC8539436.1"/>
    <property type="molecule type" value="Genomic_DNA"/>
</dbReference>